<protein>
    <submittedName>
        <fullName evidence="6">Transporter substrate-binding domain-containing protein</fullName>
    </submittedName>
</protein>
<dbReference type="PANTHER" id="PTHR35936:SF17">
    <property type="entry name" value="ARGININE-BINDING EXTRACELLULAR PROTEIN ARTP"/>
    <property type="match status" value="1"/>
</dbReference>
<dbReference type="AlphaFoldDB" id="A0A6L9UJT2"/>
<comment type="caution">
    <text evidence="6">The sequence shown here is derived from an EMBL/GenBank/DDBJ whole genome shotgun (WGS) entry which is preliminary data.</text>
</comment>
<dbReference type="InterPro" id="IPR001320">
    <property type="entry name" value="Iontro_rcpt_C"/>
</dbReference>
<dbReference type="GO" id="GO:0042597">
    <property type="term" value="C:periplasmic space"/>
    <property type="evidence" value="ECO:0007669"/>
    <property type="project" value="UniProtKB-SubCell"/>
</dbReference>
<reference evidence="6 7" key="1">
    <citation type="submission" date="2019-12" db="EMBL/GenBank/DDBJ databases">
        <title>Rhizobium genotypes associated with high levels of biological nitrogen fixation by grain legumes in a temperate-maritime cropping system.</title>
        <authorList>
            <person name="Maluk M."/>
            <person name="Francesc Ferrando Molina F."/>
            <person name="Lopez Del Egido L."/>
            <person name="Lafos M."/>
            <person name="Langarica-Fuentes A."/>
            <person name="Gebre Yohannes G."/>
            <person name="Young M.W."/>
            <person name="Martin P."/>
            <person name="Gantlett R."/>
            <person name="Kenicer G."/>
            <person name="Hawes C."/>
            <person name="Begg G.S."/>
            <person name="Quilliam R.S."/>
            <person name="Squire G.R."/>
            <person name="Poole P.S."/>
            <person name="Young P.W."/>
            <person name="Iannetta P.M."/>
            <person name="James E.K."/>
        </authorList>
    </citation>
    <scope>NUCLEOTIDE SEQUENCE [LARGE SCALE GENOMIC DNA]</scope>
    <source>
        <strain evidence="6 7">JHI1118</strain>
    </source>
</reference>
<dbReference type="SMART" id="SM00062">
    <property type="entry name" value="PBPb"/>
    <property type="match status" value="1"/>
</dbReference>
<organism evidence="6 7">
    <name type="scientific">Rhizobium lusitanum</name>
    <dbReference type="NCBI Taxonomy" id="293958"/>
    <lineage>
        <taxon>Bacteria</taxon>
        <taxon>Pseudomonadati</taxon>
        <taxon>Pseudomonadota</taxon>
        <taxon>Alphaproteobacteria</taxon>
        <taxon>Hyphomicrobiales</taxon>
        <taxon>Rhizobiaceae</taxon>
        <taxon>Rhizobium/Agrobacterium group</taxon>
        <taxon>Rhizobium</taxon>
    </lineage>
</organism>
<dbReference type="GO" id="GO:0016020">
    <property type="term" value="C:membrane"/>
    <property type="evidence" value="ECO:0007669"/>
    <property type="project" value="InterPro"/>
</dbReference>
<evidence type="ECO:0000256" key="2">
    <source>
        <dbReference type="ARBA" id="ARBA00022729"/>
    </source>
</evidence>
<dbReference type="RefSeq" id="WP_163993116.1">
    <property type="nucleotide sequence ID" value="NZ_WUEY01000026.1"/>
</dbReference>
<dbReference type="Pfam" id="PF00497">
    <property type="entry name" value="SBP_bac_3"/>
    <property type="match status" value="1"/>
</dbReference>
<dbReference type="Gene3D" id="3.40.190.10">
    <property type="entry name" value="Periplasmic binding protein-like II"/>
    <property type="match status" value="2"/>
</dbReference>
<feature type="domain" description="Ionotropic glutamate receptor C-terminal" evidence="5">
    <location>
        <begin position="50"/>
        <end position="267"/>
    </location>
</feature>
<dbReference type="Proteomes" id="UP000483035">
    <property type="component" value="Unassembled WGS sequence"/>
</dbReference>
<dbReference type="SMART" id="SM00079">
    <property type="entry name" value="PBPe"/>
    <property type="match status" value="1"/>
</dbReference>
<dbReference type="EMBL" id="WUEY01000026">
    <property type="protein sequence ID" value="NEI74140.1"/>
    <property type="molecule type" value="Genomic_DNA"/>
</dbReference>
<evidence type="ECO:0000256" key="3">
    <source>
        <dbReference type="SAM" id="SignalP"/>
    </source>
</evidence>
<sequence length="281" mass="29393">MKNKGASGACFAALALCLLAGTSATANEISKCPLSGEKGSVSITPANPGEITVETALPNPAWWNGDTPDEIADGFEYCLAANVAHRAGFDKVKIVVSSFPALIANANQHKDLAMATISITDERKKVLSFSAPYFSSDIGVLVKAGKQVDSAALKTFRIGVLQGTTGANFVTDRIKPAEVKVYPENPGMFAALMAGQIDAAITDTAIILAQASKSNGALTVAGQFETGEYYGAIYPKDSPNKAAIDKVIQDMRADGTLAKLASTYLTGIWGADPTKIPYLKP</sequence>
<dbReference type="CDD" id="cd13530">
    <property type="entry name" value="PBP2_peptides_like"/>
    <property type="match status" value="1"/>
</dbReference>
<comment type="subcellular location">
    <subcellularLocation>
        <location evidence="1">Periplasm</location>
    </subcellularLocation>
</comment>
<feature type="chain" id="PRO_5027034336" evidence="3">
    <location>
        <begin position="27"/>
        <end position="281"/>
    </location>
</feature>
<dbReference type="SUPFAM" id="SSF53850">
    <property type="entry name" value="Periplasmic binding protein-like II"/>
    <property type="match status" value="1"/>
</dbReference>
<evidence type="ECO:0000256" key="1">
    <source>
        <dbReference type="ARBA" id="ARBA00004418"/>
    </source>
</evidence>
<proteinExistence type="predicted"/>
<gene>
    <name evidence="6" type="ORF">GR212_31780</name>
</gene>
<accession>A0A6L9UJT2</accession>
<keyword evidence="2 3" id="KW-0732">Signal</keyword>
<dbReference type="GO" id="GO:0015276">
    <property type="term" value="F:ligand-gated monoatomic ion channel activity"/>
    <property type="evidence" value="ECO:0007669"/>
    <property type="project" value="InterPro"/>
</dbReference>
<evidence type="ECO:0000313" key="7">
    <source>
        <dbReference type="Proteomes" id="UP000483035"/>
    </source>
</evidence>
<evidence type="ECO:0000259" key="5">
    <source>
        <dbReference type="SMART" id="SM00079"/>
    </source>
</evidence>
<evidence type="ECO:0000259" key="4">
    <source>
        <dbReference type="SMART" id="SM00062"/>
    </source>
</evidence>
<evidence type="ECO:0000313" key="6">
    <source>
        <dbReference type="EMBL" id="NEI74140.1"/>
    </source>
</evidence>
<dbReference type="InterPro" id="IPR001638">
    <property type="entry name" value="Solute-binding_3/MltF_N"/>
</dbReference>
<name>A0A6L9UJT2_9HYPH</name>
<feature type="domain" description="Solute-binding protein family 3/N-terminal" evidence="4">
    <location>
        <begin position="50"/>
        <end position="268"/>
    </location>
</feature>
<feature type="signal peptide" evidence="3">
    <location>
        <begin position="1"/>
        <end position="26"/>
    </location>
</feature>
<dbReference type="PANTHER" id="PTHR35936">
    <property type="entry name" value="MEMBRANE-BOUND LYTIC MUREIN TRANSGLYCOSYLASE F"/>
    <property type="match status" value="1"/>
</dbReference>